<proteinExistence type="predicted"/>
<comment type="caution">
    <text evidence="2">The sequence shown here is derived from an EMBL/GenBank/DDBJ whole genome shotgun (WGS) entry which is preliminary data.</text>
</comment>
<sequence length="134" mass="15231">MAGLLCLMFTFFFTASTGGAPKKAIEPADAAIEADSLRTAVMKEFSQIYLPIKHNKNILCCGPVGTNGRRRETGGAFQQRMTMQADYQDQPLEAHHRKHQNSRPLKIGEKRPTRKTQCLWYNQIYKPTYPRVEA</sequence>
<evidence type="ECO:0000256" key="1">
    <source>
        <dbReference type="SAM" id="SignalP"/>
    </source>
</evidence>
<protein>
    <recommendedName>
        <fullName evidence="4">Secreted protein</fullName>
    </recommendedName>
</protein>
<accession>A0AAV7SQ76</accession>
<gene>
    <name evidence="2" type="ORF">NDU88_006628</name>
</gene>
<keyword evidence="3" id="KW-1185">Reference proteome</keyword>
<evidence type="ECO:0000313" key="2">
    <source>
        <dbReference type="EMBL" id="KAJ1166220.1"/>
    </source>
</evidence>
<feature type="signal peptide" evidence="1">
    <location>
        <begin position="1"/>
        <end position="19"/>
    </location>
</feature>
<feature type="chain" id="PRO_5043440201" description="Secreted protein" evidence="1">
    <location>
        <begin position="20"/>
        <end position="134"/>
    </location>
</feature>
<evidence type="ECO:0008006" key="4">
    <source>
        <dbReference type="Google" id="ProtNLM"/>
    </source>
</evidence>
<keyword evidence="1" id="KW-0732">Signal</keyword>
<reference evidence="2" key="1">
    <citation type="journal article" date="2022" name="bioRxiv">
        <title>Sequencing and chromosome-scale assembly of the giantPleurodeles waltlgenome.</title>
        <authorList>
            <person name="Brown T."/>
            <person name="Elewa A."/>
            <person name="Iarovenko S."/>
            <person name="Subramanian E."/>
            <person name="Araus A.J."/>
            <person name="Petzold A."/>
            <person name="Susuki M."/>
            <person name="Suzuki K.-i.T."/>
            <person name="Hayashi T."/>
            <person name="Toyoda A."/>
            <person name="Oliveira C."/>
            <person name="Osipova E."/>
            <person name="Leigh N.D."/>
            <person name="Simon A."/>
            <person name="Yun M.H."/>
        </authorList>
    </citation>
    <scope>NUCLEOTIDE SEQUENCE</scope>
    <source>
        <strain evidence="2">20211129_DDA</strain>
        <tissue evidence="2">Liver</tissue>
    </source>
</reference>
<evidence type="ECO:0000313" key="3">
    <source>
        <dbReference type="Proteomes" id="UP001066276"/>
    </source>
</evidence>
<dbReference type="AlphaFoldDB" id="A0AAV7SQ76"/>
<name>A0AAV7SQ76_PLEWA</name>
<organism evidence="2 3">
    <name type="scientific">Pleurodeles waltl</name>
    <name type="common">Iberian ribbed newt</name>
    <dbReference type="NCBI Taxonomy" id="8319"/>
    <lineage>
        <taxon>Eukaryota</taxon>
        <taxon>Metazoa</taxon>
        <taxon>Chordata</taxon>
        <taxon>Craniata</taxon>
        <taxon>Vertebrata</taxon>
        <taxon>Euteleostomi</taxon>
        <taxon>Amphibia</taxon>
        <taxon>Batrachia</taxon>
        <taxon>Caudata</taxon>
        <taxon>Salamandroidea</taxon>
        <taxon>Salamandridae</taxon>
        <taxon>Pleurodelinae</taxon>
        <taxon>Pleurodeles</taxon>
    </lineage>
</organism>
<dbReference type="Proteomes" id="UP001066276">
    <property type="component" value="Chromosome 4_2"/>
</dbReference>
<dbReference type="EMBL" id="JANPWB010000008">
    <property type="protein sequence ID" value="KAJ1166220.1"/>
    <property type="molecule type" value="Genomic_DNA"/>
</dbReference>